<reference evidence="1 2" key="1">
    <citation type="journal article" date="2016" name="Nat. Commun.">
        <title>Thousands of microbial genomes shed light on interconnected biogeochemical processes in an aquifer system.</title>
        <authorList>
            <person name="Anantharaman K."/>
            <person name="Brown C.T."/>
            <person name="Hug L.A."/>
            <person name="Sharon I."/>
            <person name="Castelle C.J."/>
            <person name="Probst A.J."/>
            <person name="Thomas B.C."/>
            <person name="Singh A."/>
            <person name="Wilkins M.J."/>
            <person name="Karaoz U."/>
            <person name="Brodie E.L."/>
            <person name="Williams K.H."/>
            <person name="Hubbard S.S."/>
            <person name="Banfield J.F."/>
        </authorList>
    </citation>
    <scope>NUCLEOTIDE SEQUENCE [LARGE SCALE GENOMIC DNA]</scope>
</reference>
<name>A0A1F6CI21_9BACT</name>
<dbReference type="Proteomes" id="UP000178815">
    <property type="component" value="Unassembled WGS sequence"/>
</dbReference>
<comment type="caution">
    <text evidence="1">The sequence shown here is derived from an EMBL/GenBank/DDBJ whole genome shotgun (WGS) entry which is preliminary data.</text>
</comment>
<proteinExistence type="predicted"/>
<protein>
    <recommendedName>
        <fullName evidence="3">Class II Histidinyl-tRNA synthetase (HisRS)-like catalytic core domain-containing protein</fullName>
    </recommendedName>
</protein>
<accession>A0A1F6CI21</accession>
<dbReference type="STRING" id="1798481.A2678_02365"/>
<dbReference type="EMBL" id="MFKU01000006">
    <property type="protein sequence ID" value="OGG48893.1"/>
    <property type="molecule type" value="Genomic_DNA"/>
</dbReference>
<evidence type="ECO:0008006" key="3">
    <source>
        <dbReference type="Google" id="ProtNLM"/>
    </source>
</evidence>
<evidence type="ECO:0000313" key="2">
    <source>
        <dbReference type="Proteomes" id="UP000178815"/>
    </source>
</evidence>
<organism evidence="1 2">
    <name type="scientific">Candidatus Kaiserbacteria bacterium RIFCSPHIGHO2_01_FULL_53_31</name>
    <dbReference type="NCBI Taxonomy" id="1798481"/>
    <lineage>
        <taxon>Bacteria</taxon>
        <taxon>Candidatus Kaiseribacteriota</taxon>
    </lineage>
</organism>
<sequence length="376" mass="42208">MKTDVIEKIITTSGAGHIADSLSDMPGNRLHTLLMEVFARRARKISLLNIKAGYKENRLVSPCTVSQQAFVNADRIAYELLDPRFAGIELSSVIPLGVNAVLAGVNQKNVLGTIRNCEVLADPTTALALECAKERAKLLSGNIRSPEVIRLATSARCTRLQRFDDIPGFSPHFKMFALASAGRDTGYRQFEVESLREHIQFYLGYLAALKTAGYAMQQVTVDLSDVRIMRAIVAHHELDSAEIGRAVQIQGSSVFDQYNLHWMRRVRSIDEVTSAFVEKYKINEMTILLSDLEKQVITPLRCTFPWVTFQIDFDRAAGMNYYTNACIKIWATNERGEQYPLVDGGFADWTQKLLQSRKERLFTSGLGTELLLTNFT</sequence>
<gene>
    <name evidence="1" type="ORF">A2678_02365</name>
</gene>
<evidence type="ECO:0000313" key="1">
    <source>
        <dbReference type="EMBL" id="OGG48893.1"/>
    </source>
</evidence>
<dbReference type="AlphaFoldDB" id="A0A1F6CI21"/>